<dbReference type="Proteomes" id="UP001172102">
    <property type="component" value="Unassembled WGS sequence"/>
</dbReference>
<evidence type="ECO:0000313" key="2">
    <source>
        <dbReference type="EMBL" id="KAK0711265.1"/>
    </source>
</evidence>
<feature type="region of interest" description="Disordered" evidence="1">
    <location>
        <begin position="204"/>
        <end position="239"/>
    </location>
</feature>
<dbReference type="Gene3D" id="3.40.50.1820">
    <property type="entry name" value="alpha/beta hydrolase"/>
    <property type="match status" value="1"/>
</dbReference>
<gene>
    <name evidence="2" type="ORF">B0H67DRAFT_492365</name>
</gene>
<reference evidence="2" key="1">
    <citation type="submission" date="2023-06" db="EMBL/GenBank/DDBJ databases">
        <title>Genome-scale phylogeny and comparative genomics of the fungal order Sordariales.</title>
        <authorList>
            <consortium name="Lawrence Berkeley National Laboratory"/>
            <person name="Hensen N."/>
            <person name="Bonometti L."/>
            <person name="Westerberg I."/>
            <person name="Brannstrom I.O."/>
            <person name="Guillou S."/>
            <person name="Cros-Aarteil S."/>
            <person name="Calhoun S."/>
            <person name="Haridas S."/>
            <person name="Kuo A."/>
            <person name="Mondo S."/>
            <person name="Pangilinan J."/>
            <person name="Riley R."/>
            <person name="Labutti K."/>
            <person name="Andreopoulos B."/>
            <person name="Lipzen A."/>
            <person name="Chen C."/>
            <person name="Yanf M."/>
            <person name="Daum C."/>
            <person name="Ng V."/>
            <person name="Clum A."/>
            <person name="Steindorff A."/>
            <person name="Ohm R."/>
            <person name="Martin F."/>
            <person name="Silar P."/>
            <person name="Natvig D."/>
            <person name="Lalanne C."/>
            <person name="Gautier V."/>
            <person name="Ament-Velasquez S.L."/>
            <person name="Kruys A."/>
            <person name="Hutchinson M.I."/>
            <person name="Powell A.J."/>
            <person name="Barry K."/>
            <person name="Miller A.N."/>
            <person name="Grigoriev I.V."/>
            <person name="Debuchy R."/>
            <person name="Gladieux P."/>
            <person name="Thoren M.H."/>
            <person name="Johannesson H."/>
        </authorList>
    </citation>
    <scope>NUCLEOTIDE SEQUENCE</scope>
    <source>
        <strain evidence="2">SMH4607-1</strain>
    </source>
</reference>
<feature type="compositionally biased region" description="Polar residues" evidence="1">
    <location>
        <begin position="216"/>
        <end position="227"/>
    </location>
</feature>
<proteinExistence type="predicted"/>
<dbReference type="PANTHER" id="PTHR11440">
    <property type="entry name" value="LECITHIN-CHOLESTEROL ACYLTRANSFERASE-RELATED"/>
    <property type="match status" value="1"/>
</dbReference>
<dbReference type="AlphaFoldDB" id="A0AA40A8P6"/>
<feature type="region of interest" description="Disordered" evidence="1">
    <location>
        <begin position="89"/>
        <end position="141"/>
    </location>
</feature>
<accession>A0AA40A8P6</accession>
<feature type="compositionally biased region" description="Low complexity" evidence="1">
    <location>
        <begin position="101"/>
        <end position="112"/>
    </location>
</feature>
<feature type="compositionally biased region" description="Acidic residues" evidence="1">
    <location>
        <begin position="29"/>
        <end position="39"/>
    </location>
</feature>
<feature type="compositionally biased region" description="Polar residues" evidence="1">
    <location>
        <begin position="1"/>
        <end position="11"/>
    </location>
</feature>
<evidence type="ECO:0000256" key="1">
    <source>
        <dbReference type="SAM" id="MobiDB-lite"/>
    </source>
</evidence>
<name>A0AA40A8P6_9PEZI</name>
<feature type="region of interest" description="Disordered" evidence="1">
    <location>
        <begin position="1"/>
        <end position="68"/>
    </location>
</feature>
<feature type="compositionally biased region" description="Polar residues" evidence="1">
    <location>
        <begin position="319"/>
        <end position="333"/>
    </location>
</feature>
<protein>
    <submittedName>
        <fullName evidence="2">Uncharacterized protein</fullName>
    </submittedName>
</protein>
<evidence type="ECO:0000313" key="3">
    <source>
        <dbReference type="Proteomes" id="UP001172102"/>
    </source>
</evidence>
<dbReference type="SUPFAM" id="SSF53474">
    <property type="entry name" value="alpha/beta-Hydrolases"/>
    <property type="match status" value="1"/>
</dbReference>
<dbReference type="InterPro" id="IPR029058">
    <property type="entry name" value="AB_hydrolase_fold"/>
</dbReference>
<sequence>MPFLASQSAPTLSIFEASDSESQLPQSDGAEDDEFDQDDVQSFMQPAISPIATRLTSPRTPAAEKAAAMEHVPGGGFFDALDSIVPGLPSVLVSEDGPDPSRSSHSNNSASAYKGNGLGPLSEHRSPPAEGLPAPWQAGPKEFTITEPASPRTPSMSAVFGQSRLHRSSSVGENALKRLSKALPSISIPTGLIPNIPTPSFWASLGSPFQRDEQPASPSHLQPTPKASTPGPFLSLTPELALDRPDSRSYALRKSTSDDSLLYHSLSRVSSFGDDERFAHVREQVNSRFKAIKDSWDGPSFKMPQFPSILNAPPKKSSTEPSMSVYRSGTVHSGQRLPRDGISPLDSALESLTGDVVVMGGYRGSILRSAQPPHRQLWVPVKVGLKIRKVNMEVGLEPEDEEDMENHIFASGMLQNIGPVDISKKLFKKLRECDNARTGRLRVHDYGYDWRLSPHLLSRKLIAFLEKLPSNQPGVPEANKGALVIAHSLGGIITRHAVNQRPKLFSGVVFAGTPQRCINILGPVRNGDAVLLNEKVLTAQVNFSLRTTFVFLPEDGFCFIDKTTKEEYPIDFYNAEEWVRHRLSPCVSEPVLAPISRSNSTFGSLLSLSDSLPSLPLRGRSNSQQPKKTSSEAVHRALDMTKDKNPHLGAAVLSAGGVPPLQGPKSVSTTLPGPLSPNPGSAARARNLAYLSRVLAETKKFRAELAHKPMHQEANVYPPLAVVYGKDTPTVFAARVAGREGISCADAYDDLVFHGGDGVVLARESMLPPGYELAKDGRICTDRGHVSILGDLHAVGRALEAVLRGRRKGIGMGKDA</sequence>
<dbReference type="EMBL" id="JAUKUA010000005">
    <property type="protein sequence ID" value="KAK0711265.1"/>
    <property type="molecule type" value="Genomic_DNA"/>
</dbReference>
<feature type="region of interest" description="Disordered" evidence="1">
    <location>
        <begin position="311"/>
        <end position="339"/>
    </location>
</feature>
<comment type="caution">
    <text evidence="2">The sequence shown here is derived from an EMBL/GenBank/DDBJ whole genome shotgun (WGS) entry which is preliminary data.</text>
</comment>
<organism evidence="2 3">
    <name type="scientific">Lasiosphaeris hirsuta</name>
    <dbReference type="NCBI Taxonomy" id="260670"/>
    <lineage>
        <taxon>Eukaryota</taxon>
        <taxon>Fungi</taxon>
        <taxon>Dikarya</taxon>
        <taxon>Ascomycota</taxon>
        <taxon>Pezizomycotina</taxon>
        <taxon>Sordariomycetes</taxon>
        <taxon>Sordariomycetidae</taxon>
        <taxon>Sordariales</taxon>
        <taxon>Lasiosphaeriaceae</taxon>
        <taxon>Lasiosphaeris</taxon>
    </lineage>
</organism>
<keyword evidence="3" id="KW-1185">Reference proteome</keyword>